<protein>
    <submittedName>
        <fullName evidence="2">Uncharacterized protein</fullName>
    </submittedName>
</protein>
<dbReference type="AlphaFoldDB" id="A0AAE4FW79"/>
<dbReference type="Proteomes" id="UP001268256">
    <property type="component" value="Unassembled WGS sequence"/>
</dbReference>
<comment type="caution">
    <text evidence="2">The sequence shown here is derived from an EMBL/GenBank/DDBJ whole genome shotgun (WGS) entry which is preliminary data.</text>
</comment>
<keyword evidence="1" id="KW-0812">Transmembrane</keyword>
<feature type="transmembrane region" description="Helical" evidence="1">
    <location>
        <begin position="45"/>
        <end position="70"/>
    </location>
</feature>
<reference evidence="3" key="1">
    <citation type="submission" date="2023-07" db="EMBL/GenBank/DDBJ databases">
        <authorList>
            <person name="Luz R."/>
            <person name="Cordeiro R."/>
            <person name="Fonseca A."/>
            <person name="Goncalves V."/>
        </authorList>
    </citation>
    <scope>NUCLEOTIDE SEQUENCE [LARGE SCALE GENOMIC DNA]</scope>
    <source>
        <strain evidence="3">BACA0444</strain>
    </source>
</reference>
<dbReference type="RefSeq" id="WP_322879287.1">
    <property type="nucleotide sequence ID" value="NZ_JAVMIP010000021.1"/>
</dbReference>
<accession>A0AAE4FW79</accession>
<gene>
    <name evidence="2" type="ORF">RIF25_14830</name>
</gene>
<keyword evidence="1" id="KW-1133">Transmembrane helix</keyword>
<name>A0AAE4FW79_9CYAN</name>
<dbReference type="EMBL" id="JAVMIP010000021">
    <property type="protein sequence ID" value="MDS3862075.1"/>
    <property type="molecule type" value="Genomic_DNA"/>
</dbReference>
<evidence type="ECO:0000313" key="3">
    <source>
        <dbReference type="Proteomes" id="UP001268256"/>
    </source>
</evidence>
<evidence type="ECO:0000256" key="1">
    <source>
        <dbReference type="SAM" id="Phobius"/>
    </source>
</evidence>
<organism evidence="2 3">
    <name type="scientific">Pseudocalidococcus azoricus BACA0444</name>
    <dbReference type="NCBI Taxonomy" id="2918990"/>
    <lineage>
        <taxon>Bacteria</taxon>
        <taxon>Bacillati</taxon>
        <taxon>Cyanobacteriota</taxon>
        <taxon>Cyanophyceae</taxon>
        <taxon>Acaryochloridales</taxon>
        <taxon>Thermosynechococcaceae</taxon>
        <taxon>Pseudocalidococcus</taxon>
        <taxon>Pseudocalidococcus azoricus</taxon>
    </lineage>
</organism>
<sequence length="140" mass="14663">MAIIRTGKLLSLGCQNLTGLETMNSHQDAPESKVSRDQSPWPGCLAPAAGCLVTVIIFPFTLLISGWLAFTMGPMGCAFPKNCSQAEKGVKGIVSLVILMGGGFGVPLTVGALVGFGIKAMEQQTGSRSRARENSEKPLP</sequence>
<feature type="transmembrane region" description="Helical" evidence="1">
    <location>
        <begin position="90"/>
        <end position="118"/>
    </location>
</feature>
<proteinExistence type="predicted"/>
<evidence type="ECO:0000313" key="2">
    <source>
        <dbReference type="EMBL" id="MDS3862075.1"/>
    </source>
</evidence>
<keyword evidence="3" id="KW-1185">Reference proteome</keyword>
<keyword evidence="1" id="KW-0472">Membrane</keyword>